<proteinExistence type="predicted"/>
<gene>
    <name evidence="1" type="ORF">PR048_010958</name>
</gene>
<dbReference type="EMBL" id="JARBHB010000004">
    <property type="protein sequence ID" value="KAJ8884762.1"/>
    <property type="molecule type" value="Genomic_DNA"/>
</dbReference>
<evidence type="ECO:0000313" key="2">
    <source>
        <dbReference type="Proteomes" id="UP001159363"/>
    </source>
</evidence>
<sequence length="81" mass="9640">MASTLSTLVSHGSIWAVLHDRLSTEKFPCSGYLIYYLRKKKYLRIGITLQHLLLYHQDLMFLTRLVMGNEAWCYHFEEEMK</sequence>
<protein>
    <submittedName>
        <fullName evidence="1">Uncharacterized protein</fullName>
    </submittedName>
</protein>
<evidence type="ECO:0000313" key="1">
    <source>
        <dbReference type="EMBL" id="KAJ8884762.1"/>
    </source>
</evidence>
<organism evidence="1 2">
    <name type="scientific">Dryococelus australis</name>
    <dbReference type="NCBI Taxonomy" id="614101"/>
    <lineage>
        <taxon>Eukaryota</taxon>
        <taxon>Metazoa</taxon>
        <taxon>Ecdysozoa</taxon>
        <taxon>Arthropoda</taxon>
        <taxon>Hexapoda</taxon>
        <taxon>Insecta</taxon>
        <taxon>Pterygota</taxon>
        <taxon>Neoptera</taxon>
        <taxon>Polyneoptera</taxon>
        <taxon>Phasmatodea</taxon>
        <taxon>Verophasmatodea</taxon>
        <taxon>Anareolatae</taxon>
        <taxon>Phasmatidae</taxon>
        <taxon>Eurycanthinae</taxon>
        <taxon>Dryococelus</taxon>
    </lineage>
</organism>
<keyword evidence="2" id="KW-1185">Reference proteome</keyword>
<reference evidence="1 2" key="1">
    <citation type="submission" date="2023-02" db="EMBL/GenBank/DDBJ databases">
        <title>LHISI_Scaffold_Assembly.</title>
        <authorList>
            <person name="Stuart O.P."/>
            <person name="Cleave R."/>
            <person name="Magrath M.J.L."/>
            <person name="Mikheyev A.S."/>
        </authorList>
    </citation>
    <scope>NUCLEOTIDE SEQUENCE [LARGE SCALE GENOMIC DNA]</scope>
    <source>
        <strain evidence="1">Daus_M_001</strain>
        <tissue evidence="1">Leg muscle</tissue>
    </source>
</reference>
<comment type="caution">
    <text evidence="1">The sequence shown here is derived from an EMBL/GenBank/DDBJ whole genome shotgun (WGS) entry which is preliminary data.</text>
</comment>
<accession>A0ABQ9HKB6</accession>
<name>A0ABQ9HKB6_9NEOP</name>
<dbReference type="Proteomes" id="UP001159363">
    <property type="component" value="Chromosome X"/>
</dbReference>